<organism evidence="1 2">
    <name type="scientific">Helianthus annuus</name>
    <name type="common">Common sunflower</name>
    <dbReference type="NCBI Taxonomy" id="4232"/>
    <lineage>
        <taxon>Eukaryota</taxon>
        <taxon>Viridiplantae</taxon>
        <taxon>Streptophyta</taxon>
        <taxon>Embryophyta</taxon>
        <taxon>Tracheophyta</taxon>
        <taxon>Spermatophyta</taxon>
        <taxon>Magnoliopsida</taxon>
        <taxon>eudicotyledons</taxon>
        <taxon>Gunneridae</taxon>
        <taxon>Pentapetalae</taxon>
        <taxon>asterids</taxon>
        <taxon>campanulids</taxon>
        <taxon>Asterales</taxon>
        <taxon>Asteraceae</taxon>
        <taxon>Asteroideae</taxon>
        <taxon>Heliantheae alliance</taxon>
        <taxon>Heliantheae</taxon>
        <taxon>Helianthus</taxon>
    </lineage>
</organism>
<name>A0A9K3HCY2_HELAN</name>
<dbReference type="EMBL" id="MNCJ02000328">
    <property type="protein sequence ID" value="KAF5773889.1"/>
    <property type="molecule type" value="Genomic_DNA"/>
</dbReference>
<keyword evidence="2" id="KW-1185">Reference proteome</keyword>
<dbReference type="Gramene" id="mRNA:HanXRQr2_Chr13g0593811">
    <property type="protein sequence ID" value="CDS:HanXRQr2_Chr13g0593811.1"/>
    <property type="gene ID" value="HanXRQr2_Chr13g0593811"/>
</dbReference>
<sequence length="224" mass="23738">MIRSGVTLYFPEPSCWLRRFPKVKVRGFQSKTSRAMAPAGEEVMILSNEESVASSGHGLTHPHHVSCAGDLCDLSIGPYGGNTQKALIKKTVGAVGPMKEKVEQTVVTPNVGSKKGTPHTRKAFLDDYVIVVDSFDALNAEGGKRLKKTDSDTGAGSVFVGETPASASLMSAPTDLGPNMVRELKKKGASKRSQAEGETDSSPAAKKVTFGCLLLGRRATCCLL</sequence>
<dbReference type="AlphaFoldDB" id="A0A9K3HCY2"/>
<proteinExistence type="predicted"/>
<reference evidence="1" key="1">
    <citation type="journal article" date="2017" name="Nature">
        <title>The sunflower genome provides insights into oil metabolism, flowering and Asterid evolution.</title>
        <authorList>
            <person name="Badouin H."/>
            <person name="Gouzy J."/>
            <person name="Grassa C.J."/>
            <person name="Murat F."/>
            <person name="Staton S.E."/>
            <person name="Cottret L."/>
            <person name="Lelandais-Briere C."/>
            <person name="Owens G.L."/>
            <person name="Carrere S."/>
            <person name="Mayjonade B."/>
            <person name="Legrand L."/>
            <person name="Gill N."/>
            <person name="Kane N.C."/>
            <person name="Bowers J.E."/>
            <person name="Hubner S."/>
            <person name="Bellec A."/>
            <person name="Berard A."/>
            <person name="Berges H."/>
            <person name="Blanchet N."/>
            <person name="Boniface M.C."/>
            <person name="Brunel D."/>
            <person name="Catrice O."/>
            <person name="Chaidir N."/>
            <person name="Claudel C."/>
            <person name="Donnadieu C."/>
            <person name="Faraut T."/>
            <person name="Fievet G."/>
            <person name="Helmstetter N."/>
            <person name="King M."/>
            <person name="Knapp S.J."/>
            <person name="Lai Z."/>
            <person name="Le Paslier M.C."/>
            <person name="Lippi Y."/>
            <person name="Lorenzon L."/>
            <person name="Mandel J.R."/>
            <person name="Marage G."/>
            <person name="Marchand G."/>
            <person name="Marquand E."/>
            <person name="Bret-Mestries E."/>
            <person name="Morien E."/>
            <person name="Nambeesan S."/>
            <person name="Nguyen T."/>
            <person name="Pegot-Espagnet P."/>
            <person name="Pouilly N."/>
            <person name="Raftis F."/>
            <person name="Sallet E."/>
            <person name="Schiex T."/>
            <person name="Thomas J."/>
            <person name="Vandecasteele C."/>
            <person name="Vares D."/>
            <person name="Vear F."/>
            <person name="Vautrin S."/>
            <person name="Crespi M."/>
            <person name="Mangin B."/>
            <person name="Burke J.M."/>
            <person name="Salse J."/>
            <person name="Munos S."/>
            <person name="Vincourt P."/>
            <person name="Rieseberg L.H."/>
            <person name="Langlade N.B."/>
        </authorList>
    </citation>
    <scope>NUCLEOTIDE SEQUENCE</scope>
    <source>
        <tissue evidence="1">Leaves</tissue>
    </source>
</reference>
<gene>
    <name evidence="1" type="ORF">HanXRQr2_Chr13g0593811</name>
</gene>
<protein>
    <submittedName>
        <fullName evidence="1">Uncharacterized protein</fullName>
    </submittedName>
</protein>
<dbReference type="Proteomes" id="UP000215914">
    <property type="component" value="Unassembled WGS sequence"/>
</dbReference>
<accession>A0A9K3HCY2</accession>
<evidence type="ECO:0000313" key="2">
    <source>
        <dbReference type="Proteomes" id="UP000215914"/>
    </source>
</evidence>
<reference evidence="1" key="2">
    <citation type="submission" date="2020-06" db="EMBL/GenBank/DDBJ databases">
        <title>Helianthus annuus Genome sequencing and assembly Release 2.</title>
        <authorList>
            <person name="Gouzy J."/>
            <person name="Langlade N."/>
            <person name="Munos S."/>
        </authorList>
    </citation>
    <scope>NUCLEOTIDE SEQUENCE</scope>
    <source>
        <tissue evidence="1">Leaves</tissue>
    </source>
</reference>
<comment type="caution">
    <text evidence="1">The sequence shown here is derived from an EMBL/GenBank/DDBJ whole genome shotgun (WGS) entry which is preliminary data.</text>
</comment>
<evidence type="ECO:0000313" key="1">
    <source>
        <dbReference type="EMBL" id="KAF5773889.1"/>
    </source>
</evidence>